<protein>
    <submittedName>
        <fullName evidence="1">Uncharacterized protein</fullName>
    </submittedName>
</protein>
<gene>
    <name evidence="1" type="ORF">SPIL2461_LOCUS6299</name>
</gene>
<dbReference type="Proteomes" id="UP000649617">
    <property type="component" value="Unassembled WGS sequence"/>
</dbReference>
<accession>A0A812N635</accession>
<evidence type="ECO:0000313" key="2">
    <source>
        <dbReference type="Proteomes" id="UP000649617"/>
    </source>
</evidence>
<dbReference type="EMBL" id="CAJNIZ010009410">
    <property type="protein sequence ID" value="CAE7281041.1"/>
    <property type="molecule type" value="Genomic_DNA"/>
</dbReference>
<evidence type="ECO:0000313" key="1">
    <source>
        <dbReference type="EMBL" id="CAE7281041.1"/>
    </source>
</evidence>
<dbReference type="AlphaFoldDB" id="A0A812N635"/>
<proteinExistence type="predicted"/>
<comment type="caution">
    <text evidence="1">The sequence shown here is derived from an EMBL/GenBank/DDBJ whole genome shotgun (WGS) entry which is preliminary data.</text>
</comment>
<reference evidence="1" key="1">
    <citation type="submission" date="2021-02" db="EMBL/GenBank/DDBJ databases">
        <authorList>
            <person name="Dougan E. K."/>
            <person name="Rhodes N."/>
            <person name="Thang M."/>
            <person name="Chan C."/>
        </authorList>
    </citation>
    <scope>NUCLEOTIDE SEQUENCE</scope>
</reference>
<name>A0A812N635_SYMPI</name>
<organism evidence="1 2">
    <name type="scientific">Symbiodinium pilosum</name>
    <name type="common">Dinoflagellate</name>
    <dbReference type="NCBI Taxonomy" id="2952"/>
    <lineage>
        <taxon>Eukaryota</taxon>
        <taxon>Sar</taxon>
        <taxon>Alveolata</taxon>
        <taxon>Dinophyceae</taxon>
        <taxon>Suessiales</taxon>
        <taxon>Symbiodiniaceae</taxon>
        <taxon>Symbiodinium</taxon>
    </lineage>
</organism>
<feature type="non-terminal residue" evidence="1">
    <location>
        <position position="1"/>
    </location>
</feature>
<keyword evidence="2" id="KW-1185">Reference proteome</keyword>
<sequence length="155" mass="17716">QSWHLISSRPASKESFGRFGQAPDMKLFHRLLEDIWRHCGSKDAEVSHAGQTVLNVILDELVKHLTYLQTRSMMPDAKRQTLEQLPTIGLVCGTKRRKEFAMLLVSLLCRDFDPSFGDVLWDHIELLRRMDGDSAPVSSLGCENAPERLRSWLRA</sequence>